<keyword evidence="4" id="KW-1185">Reference proteome</keyword>
<dbReference type="Gene3D" id="2.80.10.50">
    <property type="match status" value="1"/>
</dbReference>
<dbReference type="Pfam" id="PF00652">
    <property type="entry name" value="Ricin_B_lectin"/>
    <property type="match status" value="1"/>
</dbReference>
<dbReference type="AlphaFoldDB" id="A0A4Y9YCG4"/>
<dbReference type="SUPFAM" id="SSF50370">
    <property type="entry name" value="Ricin B-like lectins"/>
    <property type="match status" value="1"/>
</dbReference>
<dbReference type="InterPro" id="IPR000772">
    <property type="entry name" value="Ricin_B_lectin"/>
</dbReference>
<reference evidence="3 4" key="1">
    <citation type="submission" date="2019-02" db="EMBL/GenBank/DDBJ databases">
        <title>Genome sequencing of the rare red list fungi Dentipellis fragilis.</title>
        <authorList>
            <person name="Buettner E."/>
            <person name="Kellner H."/>
        </authorList>
    </citation>
    <scope>NUCLEOTIDE SEQUENCE [LARGE SCALE GENOMIC DNA]</scope>
    <source>
        <strain evidence="3 4">DSM 105465</strain>
    </source>
</reference>
<feature type="domain" description="Ricin B lectin" evidence="2">
    <location>
        <begin position="24"/>
        <end position="157"/>
    </location>
</feature>
<comment type="caution">
    <text evidence="3">The sequence shown here is derived from an EMBL/GenBank/DDBJ whole genome shotgun (WGS) entry which is preliminary data.</text>
</comment>
<feature type="chain" id="PRO_5021374378" description="Ricin B lectin domain-containing protein" evidence="1">
    <location>
        <begin position="20"/>
        <end position="160"/>
    </location>
</feature>
<evidence type="ECO:0000259" key="2">
    <source>
        <dbReference type="SMART" id="SM00458"/>
    </source>
</evidence>
<dbReference type="STRING" id="205917.A0A4Y9YCG4"/>
<dbReference type="SMART" id="SM00458">
    <property type="entry name" value="RICIN"/>
    <property type="match status" value="1"/>
</dbReference>
<gene>
    <name evidence="3" type="ORF">EVG20_g7741</name>
</gene>
<evidence type="ECO:0000256" key="1">
    <source>
        <dbReference type="SAM" id="SignalP"/>
    </source>
</evidence>
<dbReference type="EMBL" id="SEOQ01000612">
    <property type="protein sequence ID" value="TFY59558.1"/>
    <property type="molecule type" value="Genomic_DNA"/>
</dbReference>
<proteinExistence type="predicted"/>
<dbReference type="OrthoDB" id="6770063at2759"/>
<dbReference type="InterPro" id="IPR035992">
    <property type="entry name" value="Ricin_B-like_lectins"/>
</dbReference>
<protein>
    <recommendedName>
        <fullName evidence="2">Ricin B lectin domain-containing protein</fullName>
    </recommendedName>
</protein>
<name>A0A4Y9YCG4_9AGAM</name>
<organism evidence="3 4">
    <name type="scientific">Dentipellis fragilis</name>
    <dbReference type="NCBI Taxonomy" id="205917"/>
    <lineage>
        <taxon>Eukaryota</taxon>
        <taxon>Fungi</taxon>
        <taxon>Dikarya</taxon>
        <taxon>Basidiomycota</taxon>
        <taxon>Agaricomycotina</taxon>
        <taxon>Agaricomycetes</taxon>
        <taxon>Russulales</taxon>
        <taxon>Hericiaceae</taxon>
        <taxon>Dentipellis</taxon>
    </lineage>
</organism>
<dbReference type="PROSITE" id="PS50231">
    <property type="entry name" value="RICIN_B_LECTIN"/>
    <property type="match status" value="1"/>
</dbReference>
<feature type="signal peptide" evidence="1">
    <location>
        <begin position="1"/>
        <end position="19"/>
    </location>
</feature>
<sequence length="160" mass="17540">MLAPLTALVTLVSAALVAAQEPPNPHNVLVKPGLNSTLCLANLTPHDQSFITVELCNSTDTSQIWNFDKGTVRPVNANNTQCLDVKDGDDVDGNLVQLWECVDGNTNQQWYYTGDKRLAWTDHGKCLDLTDGNQAPGTVIKIWTCTDNDDNQVWNTVDAK</sequence>
<evidence type="ECO:0000313" key="4">
    <source>
        <dbReference type="Proteomes" id="UP000298327"/>
    </source>
</evidence>
<dbReference type="CDD" id="cd00161">
    <property type="entry name" value="beta-trefoil_Ricin-like"/>
    <property type="match status" value="1"/>
</dbReference>
<evidence type="ECO:0000313" key="3">
    <source>
        <dbReference type="EMBL" id="TFY59558.1"/>
    </source>
</evidence>
<dbReference type="Proteomes" id="UP000298327">
    <property type="component" value="Unassembled WGS sequence"/>
</dbReference>
<keyword evidence="1" id="KW-0732">Signal</keyword>
<accession>A0A4Y9YCG4</accession>